<comment type="similarity">
    <text evidence="8">In the N-terminal section; belongs to the long-chain O-acyltransferase family.</text>
</comment>
<dbReference type="Pfam" id="PF03007">
    <property type="entry name" value="WS_DGAT_cat"/>
    <property type="match status" value="1"/>
</dbReference>
<feature type="domain" description="O-acyltransferase WSD1 C-terminal" evidence="12">
    <location>
        <begin position="317"/>
        <end position="462"/>
    </location>
</feature>
<dbReference type="Proteomes" id="UP000447434">
    <property type="component" value="Chromosome 19"/>
</dbReference>
<dbReference type="PANTHER" id="PTHR31650">
    <property type="entry name" value="O-ACYLTRANSFERASE (WSD1-LIKE) FAMILY PROTEIN"/>
    <property type="match status" value="1"/>
</dbReference>
<dbReference type="EMBL" id="WOCE01000019">
    <property type="protein sequence ID" value="KAE9593008.1"/>
    <property type="molecule type" value="Genomic_DNA"/>
</dbReference>
<comment type="pathway">
    <text evidence="3">Glycerolipid metabolism; triacylglycerol biosynthesis.</text>
</comment>
<evidence type="ECO:0000256" key="1">
    <source>
        <dbReference type="ARBA" id="ARBA00004162"/>
    </source>
</evidence>
<evidence type="ECO:0000256" key="8">
    <source>
        <dbReference type="ARBA" id="ARBA00024360"/>
    </source>
</evidence>
<comment type="pathway">
    <text evidence="4">Lipid metabolism.</text>
</comment>
<proteinExistence type="inferred from homology"/>
<evidence type="ECO:0000313" key="14">
    <source>
        <dbReference type="Proteomes" id="UP000447434"/>
    </source>
</evidence>
<evidence type="ECO:0000256" key="5">
    <source>
        <dbReference type="ARBA" id="ARBA00022679"/>
    </source>
</evidence>
<dbReference type="AlphaFoldDB" id="A0A6A4P269"/>
<dbReference type="GO" id="GO:0047196">
    <property type="term" value="F:long-chain-alcohol O-fatty-acyltransferase activity"/>
    <property type="evidence" value="ECO:0007669"/>
    <property type="project" value="UniProtKB-EC"/>
</dbReference>
<feature type="domain" description="O-acyltransferase WSD1-like N-terminal" evidence="11">
    <location>
        <begin position="73"/>
        <end position="264"/>
    </location>
</feature>
<comment type="catalytic activity">
    <reaction evidence="10">
        <text>an acyl-CoA + a 1,2-diacyl-sn-glycerol = a triacyl-sn-glycerol + CoA</text>
        <dbReference type="Rhea" id="RHEA:10868"/>
        <dbReference type="ChEBI" id="CHEBI:17815"/>
        <dbReference type="ChEBI" id="CHEBI:57287"/>
        <dbReference type="ChEBI" id="CHEBI:58342"/>
        <dbReference type="ChEBI" id="CHEBI:64615"/>
        <dbReference type="EC" id="2.3.1.20"/>
    </reaction>
</comment>
<comment type="catalytic activity">
    <reaction evidence="9">
        <text>a long chain fatty alcohol + a fatty acyl-CoA = a long-chain alcohol wax ester + CoA</text>
        <dbReference type="Rhea" id="RHEA:38443"/>
        <dbReference type="ChEBI" id="CHEBI:17135"/>
        <dbReference type="ChEBI" id="CHEBI:57287"/>
        <dbReference type="ChEBI" id="CHEBI:77636"/>
        <dbReference type="ChEBI" id="CHEBI:235323"/>
        <dbReference type="EC" id="2.3.1.75"/>
    </reaction>
</comment>
<dbReference type="InterPro" id="IPR009721">
    <property type="entry name" value="O-acyltransferase_WSD1_C"/>
</dbReference>
<evidence type="ECO:0000259" key="11">
    <source>
        <dbReference type="Pfam" id="PF03007"/>
    </source>
</evidence>
<keyword evidence="6" id="KW-0256">Endoplasmic reticulum</keyword>
<dbReference type="Pfam" id="PF06974">
    <property type="entry name" value="WS_DGAT_C"/>
    <property type="match status" value="1"/>
</dbReference>
<evidence type="ECO:0000256" key="10">
    <source>
        <dbReference type="ARBA" id="ARBA00048109"/>
    </source>
</evidence>
<evidence type="ECO:0000256" key="6">
    <source>
        <dbReference type="ARBA" id="ARBA00022824"/>
    </source>
</evidence>
<reference evidence="14" key="1">
    <citation type="journal article" date="2020" name="Nat. Commun.">
        <title>Genome sequence of the cluster root forming white lupin.</title>
        <authorList>
            <person name="Hufnagel B."/>
            <person name="Marques A."/>
            <person name="Soriano A."/>
            <person name="Marques L."/>
            <person name="Divol F."/>
            <person name="Doumas P."/>
            <person name="Sallet E."/>
            <person name="Mancinotti D."/>
            <person name="Carrere S."/>
            <person name="Marande W."/>
            <person name="Arribat S."/>
            <person name="Keller J."/>
            <person name="Huneau C."/>
            <person name="Blein T."/>
            <person name="Aime D."/>
            <person name="Laguerre M."/>
            <person name="Taylor J."/>
            <person name="Schubert V."/>
            <person name="Nelson M."/>
            <person name="Geu-Flores F."/>
            <person name="Crespi M."/>
            <person name="Gallardo-Guerrero K."/>
            <person name="Delaux P.-M."/>
            <person name="Salse J."/>
            <person name="Berges H."/>
            <person name="Guyot R."/>
            <person name="Gouzy J."/>
            <person name="Peret B."/>
        </authorList>
    </citation>
    <scope>NUCLEOTIDE SEQUENCE [LARGE SCALE GENOMIC DNA]</scope>
    <source>
        <strain evidence="14">cv. Amiga</strain>
    </source>
</reference>
<dbReference type="UniPathway" id="UPA00282"/>
<name>A0A6A4P269_LUPAL</name>
<keyword evidence="14" id="KW-1185">Reference proteome</keyword>
<keyword evidence="5 13" id="KW-0808">Transferase</keyword>
<dbReference type="GO" id="GO:0019432">
    <property type="term" value="P:triglyceride biosynthetic process"/>
    <property type="evidence" value="ECO:0007669"/>
    <property type="project" value="UniProtKB-UniPathway"/>
</dbReference>
<evidence type="ECO:0000256" key="9">
    <source>
        <dbReference type="ARBA" id="ARBA00047604"/>
    </source>
</evidence>
<protein>
    <submittedName>
        <fullName evidence="13">Putative transferase</fullName>
    </submittedName>
</protein>
<dbReference type="InterPro" id="IPR045034">
    <property type="entry name" value="O-acyltransferase_WSD1-like"/>
</dbReference>
<evidence type="ECO:0000256" key="3">
    <source>
        <dbReference type="ARBA" id="ARBA00004771"/>
    </source>
</evidence>
<evidence type="ECO:0000256" key="7">
    <source>
        <dbReference type="ARBA" id="ARBA00023315"/>
    </source>
</evidence>
<evidence type="ECO:0000313" key="13">
    <source>
        <dbReference type="EMBL" id="KAE9593008.1"/>
    </source>
</evidence>
<gene>
    <name evidence="13" type="ORF">Lalb_Chr19g0135211</name>
</gene>
<organism evidence="13 14">
    <name type="scientific">Lupinus albus</name>
    <name type="common">White lupine</name>
    <name type="synonym">Lupinus termis</name>
    <dbReference type="NCBI Taxonomy" id="3870"/>
    <lineage>
        <taxon>Eukaryota</taxon>
        <taxon>Viridiplantae</taxon>
        <taxon>Streptophyta</taxon>
        <taxon>Embryophyta</taxon>
        <taxon>Tracheophyta</taxon>
        <taxon>Spermatophyta</taxon>
        <taxon>Magnoliopsida</taxon>
        <taxon>eudicotyledons</taxon>
        <taxon>Gunneridae</taxon>
        <taxon>Pentapetalae</taxon>
        <taxon>rosids</taxon>
        <taxon>fabids</taxon>
        <taxon>Fabales</taxon>
        <taxon>Fabaceae</taxon>
        <taxon>Papilionoideae</taxon>
        <taxon>50 kb inversion clade</taxon>
        <taxon>genistoids sensu lato</taxon>
        <taxon>core genistoids</taxon>
        <taxon>Genisteae</taxon>
        <taxon>Lupinus</taxon>
    </lineage>
</organism>
<evidence type="ECO:0000256" key="4">
    <source>
        <dbReference type="ARBA" id="ARBA00005189"/>
    </source>
</evidence>
<comment type="caution">
    <text evidence="13">The sequence shown here is derived from an EMBL/GenBank/DDBJ whole genome shotgun (WGS) entry which is preliminary data.</text>
</comment>
<evidence type="ECO:0000259" key="12">
    <source>
        <dbReference type="Pfam" id="PF06974"/>
    </source>
</evidence>
<dbReference type="GO" id="GO:0004144">
    <property type="term" value="F:diacylglycerol O-acyltransferase activity"/>
    <property type="evidence" value="ECO:0007669"/>
    <property type="project" value="UniProtKB-EC"/>
</dbReference>
<dbReference type="GO" id="GO:0005789">
    <property type="term" value="C:endoplasmic reticulum membrane"/>
    <property type="evidence" value="ECO:0007669"/>
    <property type="project" value="UniProtKB-SubCell"/>
</dbReference>
<accession>A0A6A4P269</accession>
<dbReference type="InterPro" id="IPR004255">
    <property type="entry name" value="O-acyltransferase_WSD1_N"/>
</dbReference>
<evidence type="ECO:0000256" key="2">
    <source>
        <dbReference type="ARBA" id="ARBA00004586"/>
    </source>
</evidence>
<keyword evidence="7" id="KW-0012">Acyltransferase</keyword>
<dbReference type="PANTHER" id="PTHR31650:SF27">
    <property type="entry name" value="O-ACYLTRANSFERASE WSD1-LIKE PROTEIN"/>
    <property type="match status" value="1"/>
</dbReference>
<sequence>MEMDKLYEEEVEVAVSPPGQYFNSSVICSYVFGFLEVAVPIDDSHALSLIQHVFLPINPRFSSIMVRDEDGKMRWKRVEVKPEEHVKIPIFPESTSSDQLYDHYLGEYVSSILTERTPQTKPLWEIHIIKYPTRNAIGTIIFKLHHALGDGYSLMGALLSCLQRADDPSFPLSFPSSKVPSNSQHANKNLFNKLPSFISTFFSSMSDFGWSLMKSKMIKDDKTPIRSGYEGTESQPFTLSNISLSLDQIKNIKSKLGVTINDLVTGIVFYGLRLYMQEMNDKAKISNSTAIVMLNTRNIGGYQSVEEMLKPKVKGIWGNKISFLQVSIPKLNQARMSNPLEFVWKAHEIIKRKKRSFSVYLIGLLLQLEMKLRGSEAVAKNIYKTMGNSSVVLSNLVGPIEHMALAKHPISGLYFTMTGGPENVNITIISYVKVLRITLRTLKGFIDEHKLKFCMEKAFEDIFKASMEIPDKN</sequence>
<comment type="subcellular location">
    <subcellularLocation>
        <location evidence="1">Cell membrane</location>
        <topology evidence="1">Single-pass membrane protein</topology>
    </subcellularLocation>
    <subcellularLocation>
        <location evidence="2">Endoplasmic reticulum membrane</location>
    </subcellularLocation>
</comment>
<dbReference type="GO" id="GO:0005886">
    <property type="term" value="C:plasma membrane"/>
    <property type="evidence" value="ECO:0007669"/>
    <property type="project" value="UniProtKB-SubCell"/>
</dbReference>
<dbReference type="OrthoDB" id="619536at2759"/>